<name>M2UFQ7_COCH5</name>
<dbReference type="EMBL" id="KB445575">
    <property type="protein sequence ID" value="EMD92541.1"/>
    <property type="molecule type" value="Genomic_DNA"/>
</dbReference>
<dbReference type="Proteomes" id="UP000016936">
    <property type="component" value="Unassembled WGS sequence"/>
</dbReference>
<feature type="signal peptide" evidence="1">
    <location>
        <begin position="1"/>
        <end position="18"/>
    </location>
</feature>
<evidence type="ECO:0000256" key="1">
    <source>
        <dbReference type="SAM" id="SignalP"/>
    </source>
</evidence>
<feature type="chain" id="PRO_5004027229" evidence="1">
    <location>
        <begin position="19"/>
        <end position="240"/>
    </location>
</feature>
<dbReference type="OrthoDB" id="3679329at2759"/>
<reference evidence="2 3" key="1">
    <citation type="journal article" date="2012" name="PLoS Pathog.">
        <title>Diverse lifestyles and strategies of plant pathogenesis encoded in the genomes of eighteen Dothideomycetes fungi.</title>
        <authorList>
            <person name="Ohm R.A."/>
            <person name="Feau N."/>
            <person name="Henrissat B."/>
            <person name="Schoch C.L."/>
            <person name="Horwitz B.A."/>
            <person name="Barry K.W."/>
            <person name="Condon B.J."/>
            <person name="Copeland A.C."/>
            <person name="Dhillon B."/>
            <person name="Glaser F."/>
            <person name="Hesse C.N."/>
            <person name="Kosti I."/>
            <person name="LaButti K."/>
            <person name="Lindquist E.A."/>
            <person name="Lucas S."/>
            <person name="Salamov A.A."/>
            <person name="Bradshaw R.E."/>
            <person name="Ciuffetti L."/>
            <person name="Hamelin R.C."/>
            <person name="Kema G.H.J."/>
            <person name="Lawrence C."/>
            <person name="Scott J.A."/>
            <person name="Spatafora J.W."/>
            <person name="Turgeon B.G."/>
            <person name="de Wit P.J.G.M."/>
            <person name="Zhong S."/>
            <person name="Goodwin S.B."/>
            <person name="Grigoriev I.V."/>
        </authorList>
    </citation>
    <scope>NUCLEOTIDE SEQUENCE [LARGE SCALE GENOMIC DNA]</scope>
    <source>
        <strain evidence="3">C5 / ATCC 48332 / race O</strain>
    </source>
</reference>
<dbReference type="HOGENOM" id="CLU_112522_0_0_1"/>
<accession>M2UFQ7</accession>
<evidence type="ECO:0000313" key="2">
    <source>
        <dbReference type="EMBL" id="EMD92541.1"/>
    </source>
</evidence>
<keyword evidence="3" id="KW-1185">Reference proteome</keyword>
<keyword evidence="1" id="KW-0732">Signal</keyword>
<reference evidence="3" key="2">
    <citation type="journal article" date="2013" name="PLoS Genet.">
        <title>Comparative genome structure, secondary metabolite, and effector coding capacity across Cochliobolus pathogens.</title>
        <authorList>
            <person name="Condon B.J."/>
            <person name="Leng Y."/>
            <person name="Wu D."/>
            <person name="Bushley K.E."/>
            <person name="Ohm R.A."/>
            <person name="Otillar R."/>
            <person name="Martin J."/>
            <person name="Schackwitz W."/>
            <person name="Grimwood J."/>
            <person name="MohdZainudin N."/>
            <person name="Xue C."/>
            <person name="Wang R."/>
            <person name="Manning V.A."/>
            <person name="Dhillon B."/>
            <person name="Tu Z.J."/>
            <person name="Steffenson B.J."/>
            <person name="Salamov A."/>
            <person name="Sun H."/>
            <person name="Lowry S."/>
            <person name="LaButti K."/>
            <person name="Han J."/>
            <person name="Copeland A."/>
            <person name="Lindquist E."/>
            <person name="Barry K."/>
            <person name="Schmutz J."/>
            <person name="Baker S.E."/>
            <person name="Ciuffetti L.M."/>
            <person name="Grigoriev I.V."/>
            <person name="Zhong S."/>
            <person name="Turgeon B.G."/>
        </authorList>
    </citation>
    <scope>NUCLEOTIDE SEQUENCE [LARGE SCALE GENOMIC DNA]</scope>
    <source>
        <strain evidence="3">C5 / ATCC 48332 / race O</strain>
    </source>
</reference>
<gene>
    <name evidence="2" type="ORF">COCHEDRAFT_1213592</name>
</gene>
<dbReference type="AlphaFoldDB" id="M2UFQ7"/>
<dbReference type="OMA" id="GRCQHFE"/>
<organism evidence="2 3">
    <name type="scientific">Cochliobolus heterostrophus (strain C5 / ATCC 48332 / race O)</name>
    <name type="common">Southern corn leaf blight fungus</name>
    <name type="synonym">Bipolaris maydis</name>
    <dbReference type="NCBI Taxonomy" id="701091"/>
    <lineage>
        <taxon>Eukaryota</taxon>
        <taxon>Fungi</taxon>
        <taxon>Dikarya</taxon>
        <taxon>Ascomycota</taxon>
        <taxon>Pezizomycotina</taxon>
        <taxon>Dothideomycetes</taxon>
        <taxon>Pleosporomycetidae</taxon>
        <taxon>Pleosporales</taxon>
        <taxon>Pleosporineae</taxon>
        <taxon>Pleosporaceae</taxon>
        <taxon>Bipolaris</taxon>
    </lineage>
</organism>
<evidence type="ECO:0000313" key="3">
    <source>
        <dbReference type="Proteomes" id="UP000016936"/>
    </source>
</evidence>
<sequence>MRASIAIIATLTSQIVHAQSGMDMFPGSMAFGSMVTCQNGYVPSLTCENPVPETCACTCSDGMTFNQPRPPVVDPVPPPVEPPHQLVDKPCTTEIIQPWREIQLPHVKNSYEPSQMFEHEVEVAEGSVFVVADSAGRCQHFEVFVDGVSIGETDGPGELDNFRCGTPEECMEKHGGSKGYFTLPGGKFKTQYSLCSDHIRNTWLTKEIGKHTIGLRWIRISEKCKHITNGVGSYQIYKPC</sequence>
<protein>
    <submittedName>
        <fullName evidence="2">Uncharacterized protein</fullName>
    </submittedName>
</protein>
<proteinExistence type="predicted"/>